<reference evidence="10" key="1">
    <citation type="journal article" date="2014" name="Int. J. Syst. Evol. Microbiol.">
        <title>Complete genome sequence of Corynebacterium casei LMG S-19264T (=DSM 44701T), isolated from a smear-ripened cheese.</title>
        <authorList>
            <consortium name="US DOE Joint Genome Institute (JGI-PGF)"/>
            <person name="Walter F."/>
            <person name="Albersmeier A."/>
            <person name="Kalinowski J."/>
            <person name="Ruckert C."/>
        </authorList>
    </citation>
    <scope>NUCLEOTIDE SEQUENCE</scope>
    <source>
        <strain evidence="10">VKM Ac-1321</strain>
    </source>
</reference>
<dbReference type="Proteomes" id="UP001143480">
    <property type="component" value="Unassembled WGS sequence"/>
</dbReference>
<dbReference type="EMBL" id="BSFP01000054">
    <property type="protein sequence ID" value="GLL05194.1"/>
    <property type="molecule type" value="Genomic_DNA"/>
</dbReference>
<evidence type="ECO:0000313" key="10">
    <source>
        <dbReference type="EMBL" id="GLL05194.1"/>
    </source>
</evidence>
<reference evidence="10" key="2">
    <citation type="submission" date="2023-01" db="EMBL/GenBank/DDBJ databases">
        <authorList>
            <person name="Sun Q."/>
            <person name="Evtushenko L."/>
        </authorList>
    </citation>
    <scope>NUCLEOTIDE SEQUENCE</scope>
    <source>
        <strain evidence="10">VKM Ac-1321</strain>
    </source>
</reference>
<dbReference type="AlphaFoldDB" id="A0A9W6KR92"/>
<dbReference type="InterPro" id="IPR022813">
    <property type="entry name" value="SecD/SecF_arch_bac"/>
</dbReference>
<dbReference type="PANTHER" id="PTHR30081:SF1">
    <property type="entry name" value="PROTEIN TRANSLOCASE SUBUNIT SECD"/>
    <property type="match status" value="1"/>
</dbReference>
<keyword evidence="3 8" id="KW-0812">Transmembrane</keyword>
<keyword evidence="7 8" id="KW-0472">Membrane</keyword>
<accession>A0A9W6KR92</accession>
<dbReference type="PANTHER" id="PTHR30081">
    <property type="entry name" value="PROTEIN-EXPORT MEMBRANE PROTEIN SEC"/>
    <property type="match status" value="1"/>
</dbReference>
<evidence type="ECO:0000256" key="2">
    <source>
        <dbReference type="ARBA" id="ARBA00022475"/>
    </source>
</evidence>
<keyword evidence="11" id="KW-1185">Reference proteome</keyword>
<gene>
    <name evidence="10" type="ORF">GCM10017581_069410</name>
</gene>
<proteinExistence type="predicted"/>
<dbReference type="InterPro" id="IPR054384">
    <property type="entry name" value="SecDF_P1_head"/>
</dbReference>
<dbReference type="RefSeq" id="WP_261964176.1">
    <property type="nucleotide sequence ID" value="NZ_BAAAXA010000003.1"/>
</dbReference>
<evidence type="ECO:0000256" key="1">
    <source>
        <dbReference type="ARBA" id="ARBA00022448"/>
    </source>
</evidence>
<organism evidence="10 11">
    <name type="scientific">Dactylosporangium matsuzakiense</name>
    <dbReference type="NCBI Taxonomy" id="53360"/>
    <lineage>
        <taxon>Bacteria</taxon>
        <taxon>Bacillati</taxon>
        <taxon>Actinomycetota</taxon>
        <taxon>Actinomycetes</taxon>
        <taxon>Micromonosporales</taxon>
        <taxon>Micromonosporaceae</taxon>
        <taxon>Dactylosporangium</taxon>
    </lineage>
</organism>
<keyword evidence="4" id="KW-0653">Protein transport</keyword>
<evidence type="ECO:0000256" key="8">
    <source>
        <dbReference type="SAM" id="Phobius"/>
    </source>
</evidence>
<evidence type="ECO:0000256" key="6">
    <source>
        <dbReference type="ARBA" id="ARBA00023010"/>
    </source>
</evidence>
<evidence type="ECO:0000256" key="3">
    <source>
        <dbReference type="ARBA" id="ARBA00022692"/>
    </source>
</evidence>
<protein>
    <recommendedName>
        <fullName evidence="9">SecDF P1 head subdomain domain-containing protein</fullName>
    </recommendedName>
</protein>
<keyword evidence="5 8" id="KW-1133">Transmembrane helix</keyword>
<evidence type="ECO:0000256" key="7">
    <source>
        <dbReference type="ARBA" id="ARBA00023136"/>
    </source>
</evidence>
<name>A0A9W6KR92_9ACTN</name>
<sequence>MYAPPPAARSTPRWFWFVIGFVVLMLVAAAVTATLVLTRRFGGGPRPGDVAYTLQLTGLDGAAPAKDAVEQTRGILLDRLRQLDVGRPSVTVTAAGTLRVTAAHADAERAKGVLAPGDLTFRKVLDLVDSGDPGPDCRADVGVPDPAGALASARNKLGETVWAKANGLKDATDPDAKTLTGFEKLTCAEIGVLPPLVQFAAPGVGCTALGHRTGPPLAPRAKVTACGEREKYQLDVAGATGADLQGAQAGTSPANGAWTITLRFTAAGQERWTGLTREALQQQVAILVDNTVISAPMIQNVIPGDAEITGGFTADSAKALAARLGHGALPTRIAVTATDTVR</sequence>
<keyword evidence="2" id="KW-1003">Cell membrane</keyword>
<dbReference type="GO" id="GO:0005886">
    <property type="term" value="C:plasma membrane"/>
    <property type="evidence" value="ECO:0007669"/>
    <property type="project" value="TreeGrafter"/>
</dbReference>
<evidence type="ECO:0000259" key="9">
    <source>
        <dbReference type="Pfam" id="PF22599"/>
    </source>
</evidence>
<dbReference type="Gene3D" id="3.30.1360.200">
    <property type="match status" value="1"/>
</dbReference>
<dbReference type="GO" id="GO:0015031">
    <property type="term" value="P:protein transport"/>
    <property type="evidence" value="ECO:0007669"/>
    <property type="project" value="UniProtKB-KW"/>
</dbReference>
<feature type="transmembrane region" description="Helical" evidence="8">
    <location>
        <begin position="14"/>
        <end position="37"/>
    </location>
</feature>
<dbReference type="Pfam" id="PF22599">
    <property type="entry name" value="SecDF_P1_head"/>
    <property type="match status" value="1"/>
</dbReference>
<keyword evidence="6" id="KW-0811">Translocation</keyword>
<evidence type="ECO:0000256" key="5">
    <source>
        <dbReference type="ARBA" id="ARBA00022989"/>
    </source>
</evidence>
<evidence type="ECO:0000313" key="11">
    <source>
        <dbReference type="Proteomes" id="UP001143480"/>
    </source>
</evidence>
<comment type="caution">
    <text evidence="10">The sequence shown here is derived from an EMBL/GenBank/DDBJ whole genome shotgun (WGS) entry which is preliminary data.</text>
</comment>
<keyword evidence="1" id="KW-0813">Transport</keyword>
<evidence type="ECO:0000256" key="4">
    <source>
        <dbReference type="ARBA" id="ARBA00022927"/>
    </source>
</evidence>
<feature type="domain" description="SecDF P1 head subdomain" evidence="9">
    <location>
        <begin position="237"/>
        <end position="330"/>
    </location>
</feature>